<name>A0ABS4GZM3_9BACL</name>
<accession>A0ABS4GZM3</accession>
<gene>
    <name evidence="2" type="ORF">J2Z20_000522</name>
</gene>
<evidence type="ECO:0000313" key="2">
    <source>
        <dbReference type="EMBL" id="MBP1935661.1"/>
    </source>
</evidence>
<dbReference type="EMBL" id="JAGGKP010000001">
    <property type="protein sequence ID" value="MBP1935661.1"/>
    <property type="molecule type" value="Genomic_DNA"/>
</dbReference>
<proteinExistence type="predicted"/>
<dbReference type="RefSeq" id="WP_209845090.1">
    <property type="nucleotide sequence ID" value="NZ_CBCRVE010000001.1"/>
</dbReference>
<dbReference type="Proteomes" id="UP001519273">
    <property type="component" value="Unassembled WGS sequence"/>
</dbReference>
<comment type="caution">
    <text evidence="2">The sequence shown here is derived from an EMBL/GenBank/DDBJ whole genome shotgun (WGS) entry which is preliminary data.</text>
</comment>
<protein>
    <submittedName>
        <fullName evidence="2">Membrane protein</fullName>
    </submittedName>
</protein>
<evidence type="ECO:0000313" key="3">
    <source>
        <dbReference type="Proteomes" id="UP001519273"/>
    </source>
</evidence>
<sequence>MLWKEIWESHRGRVIGVVSGIFFGIIYLIFGFWNMLFFALLVFIGYTVGKTRDLQLGSIFPWREIGNWLLQRWRPFK</sequence>
<reference evidence="2 3" key="1">
    <citation type="submission" date="2021-03" db="EMBL/GenBank/DDBJ databases">
        <title>Genomic Encyclopedia of Type Strains, Phase IV (KMG-IV): sequencing the most valuable type-strain genomes for metagenomic binning, comparative biology and taxonomic classification.</title>
        <authorList>
            <person name="Goeker M."/>
        </authorList>
    </citation>
    <scope>NUCLEOTIDE SEQUENCE [LARGE SCALE GENOMIC DNA]</scope>
    <source>
        <strain evidence="2 3">DSM 23491</strain>
    </source>
</reference>
<keyword evidence="3" id="KW-1185">Reference proteome</keyword>
<keyword evidence="1" id="KW-1133">Transmembrane helix</keyword>
<evidence type="ECO:0000256" key="1">
    <source>
        <dbReference type="SAM" id="Phobius"/>
    </source>
</evidence>
<feature type="transmembrane region" description="Helical" evidence="1">
    <location>
        <begin position="20"/>
        <end position="46"/>
    </location>
</feature>
<dbReference type="InterPro" id="IPR018730">
    <property type="entry name" value="DUF2273"/>
</dbReference>
<keyword evidence="1" id="KW-0812">Transmembrane</keyword>
<keyword evidence="1" id="KW-0472">Membrane</keyword>
<organism evidence="2 3">
    <name type="scientific">Paenibacillus sediminis</name>
    <dbReference type="NCBI Taxonomy" id="664909"/>
    <lineage>
        <taxon>Bacteria</taxon>
        <taxon>Bacillati</taxon>
        <taxon>Bacillota</taxon>
        <taxon>Bacilli</taxon>
        <taxon>Bacillales</taxon>
        <taxon>Paenibacillaceae</taxon>
        <taxon>Paenibacillus</taxon>
    </lineage>
</organism>
<dbReference type="Pfam" id="PF10031">
    <property type="entry name" value="DUF2273"/>
    <property type="match status" value="1"/>
</dbReference>